<feature type="compositionally biased region" description="Low complexity" evidence="1">
    <location>
        <begin position="24"/>
        <end position="35"/>
    </location>
</feature>
<protein>
    <submittedName>
        <fullName evidence="2">Uncharacterized protein</fullName>
    </submittedName>
</protein>
<proteinExistence type="predicted"/>
<name>A0A259TYP5_9BACT</name>
<dbReference type="RefSeq" id="WP_094547457.1">
    <property type="nucleotide sequence ID" value="NZ_MQWB01000001.1"/>
</dbReference>
<gene>
    <name evidence="2" type="ORF">BSZ36_07420</name>
</gene>
<evidence type="ECO:0000313" key="3">
    <source>
        <dbReference type="Proteomes" id="UP000216446"/>
    </source>
</evidence>
<keyword evidence="3" id="KW-1185">Reference proteome</keyword>
<dbReference type="Proteomes" id="UP000216446">
    <property type="component" value="Unassembled WGS sequence"/>
</dbReference>
<dbReference type="PROSITE" id="PS51257">
    <property type="entry name" value="PROKAR_LIPOPROTEIN"/>
    <property type="match status" value="1"/>
</dbReference>
<dbReference type="AlphaFoldDB" id="A0A259TYP5"/>
<sequence length="179" mass="18706">MRTAALSLTLLVLSACGSDYDTDAGAPEAPPAEALGEAEDSAGADVGFSDPIRGEIAALEQSADGKVEVGVTDEVVFFRFTKKAQAKAQEGFEAESGDDSIDEMVKGLAGGVIAKALASTVQLPHEDVQALRYESGRLIIDGEGDGPTFSFEEEGETNSGMAFDEAAAKRLIRAFEAQR</sequence>
<accession>A0A259TYP5</accession>
<comment type="caution">
    <text evidence="2">The sequence shown here is derived from an EMBL/GenBank/DDBJ whole genome shotgun (WGS) entry which is preliminary data.</text>
</comment>
<feature type="region of interest" description="Disordered" evidence="1">
    <location>
        <begin position="22"/>
        <end position="46"/>
    </location>
</feature>
<reference evidence="2 3" key="1">
    <citation type="submission" date="2016-11" db="EMBL/GenBank/DDBJ databases">
        <title>Study of marine rhodopsin-containing bacteria.</title>
        <authorList>
            <person name="Yoshizawa S."/>
            <person name="Kumagai Y."/>
            <person name="Kogure K."/>
        </authorList>
    </citation>
    <scope>NUCLEOTIDE SEQUENCE [LARGE SCALE GENOMIC DNA]</scope>
    <source>
        <strain evidence="2 3">SG-29</strain>
    </source>
</reference>
<organism evidence="2 3">
    <name type="scientific">Rubricoccus marinus</name>
    <dbReference type="NCBI Taxonomy" id="716817"/>
    <lineage>
        <taxon>Bacteria</taxon>
        <taxon>Pseudomonadati</taxon>
        <taxon>Rhodothermota</taxon>
        <taxon>Rhodothermia</taxon>
        <taxon>Rhodothermales</taxon>
        <taxon>Rubricoccaceae</taxon>
        <taxon>Rubricoccus</taxon>
    </lineage>
</organism>
<evidence type="ECO:0000256" key="1">
    <source>
        <dbReference type="SAM" id="MobiDB-lite"/>
    </source>
</evidence>
<dbReference type="OrthoDB" id="9841862at2"/>
<dbReference type="InParanoid" id="A0A259TYP5"/>
<dbReference type="EMBL" id="MQWB01000001">
    <property type="protein sequence ID" value="OZC02816.1"/>
    <property type="molecule type" value="Genomic_DNA"/>
</dbReference>
<evidence type="ECO:0000313" key="2">
    <source>
        <dbReference type="EMBL" id="OZC02816.1"/>
    </source>
</evidence>